<evidence type="ECO:0008006" key="5">
    <source>
        <dbReference type="Google" id="ProtNLM"/>
    </source>
</evidence>
<accession>A0A8J4UNT6</accession>
<dbReference type="Pfam" id="PF00022">
    <property type="entry name" value="Actin"/>
    <property type="match status" value="2"/>
</dbReference>
<dbReference type="SUPFAM" id="SSF53067">
    <property type="entry name" value="Actin-like ATPase domain"/>
    <property type="match status" value="2"/>
</dbReference>
<reference evidence="3" key="1">
    <citation type="submission" date="2020-01" db="EMBL/GenBank/DDBJ databases">
        <title>Development of genomics and gene disruption for Polysphondylium violaceum indicates a role for the polyketide synthase stlB in stalk morphogenesis.</title>
        <authorList>
            <person name="Narita B."/>
            <person name="Kawabe Y."/>
            <person name="Kin K."/>
            <person name="Saito T."/>
            <person name="Gibbs R."/>
            <person name="Kuspa A."/>
            <person name="Muzny D."/>
            <person name="Queller D."/>
            <person name="Richards S."/>
            <person name="Strassman J."/>
            <person name="Sucgang R."/>
            <person name="Worley K."/>
            <person name="Schaap P."/>
        </authorList>
    </citation>
    <scope>NUCLEOTIDE SEQUENCE</scope>
    <source>
        <strain evidence="3">QSvi11</strain>
    </source>
</reference>
<dbReference type="CDD" id="cd10211">
    <property type="entry name" value="ASKHA_NBD_Arp5"/>
    <property type="match status" value="1"/>
</dbReference>
<dbReference type="GO" id="GO:0016192">
    <property type="term" value="P:vesicle-mediated transport"/>
    <property type="evidence" value="ECO:0007669"/>
    <property type="project" value="UniProtKB-ARBA"/>
</dbReference>
<organism evidence="3 4">
    <name type="scientific">Polysphondylium violaceum</name>
    <dbReference type="NCBI Taxonomy" id="133409"/>
    <lineage>
        <taxon>Eukaryota</taxon>
        <taxon>Amoebozoa</taxon>
        <taxon>Evosea</taxon>
        <taxon>Eumycetozoa</taxon>
        <taxon>Dictyostelia</taxon>
        <taxon>Dictyosteliales</taxon>
        <taxon>Dictyosteliaceae</taxon>
        <taxon>Polysphondylium</taxon>
    </lineage>
</organism>
<evidence type="ECO:0000256" key="2">
    <source>
        <dbReference type="SAM" id="MobiDB-lite"/>
    </source>
</evidence>
<dbReference type="SMART" id="SM00268">
    <property type="entry name" value="ACTIN"/>
    <property type="match status" value="1"/>
</dbReference>
<protein>
    <recommendedName>
        <fullName evidence="5">Actin-related protein 5</fullName>
    </recommendedName>
</protein>
<dbReference type="OrthoDB" id="7340501at2759"/>
<evidence type="ECO:0000313" key="4">
    <source>
        <dbReference type="Proteomes" id="UP000695562"/>
    </source>
</evidence>
<keyword evidence="4" id="KW-1185">Reference proteome</keyword>
<gene>
    <name evidence="3" type="ORF">CYY_010304</name>
</gene>
<comment type="similarity">
    <text evidence="1">Belongs to the actin family.</text>
</comment>
<name>A0A8J4UNT6_9MYCE</name>
<dbReference type="AlphaFoldDB" id="A0A8J4UNT6"/>
<dbReference type="PANTHER" id="PTHR11937">
    <property type="entry name" value="ACTIN"/>
    <property type="match status" value="1"/>
</dbReference>
<dbReference type="InterPro" id="IPR043129">
    <property type="entry name" value="ATPase_NBD"/>
</dbReference>
<dbReference type="InterPro" id="IPR004000">
    <property type="entry name" value="Actin"/>
</dbReference>
<dbReference type="GO" id="GO:0005856">
    <property type="term" value="C:cytoskeleton"/>
    <property type="evidence" value="ECO:0007669"/>
    <property type="project" value="UniProtKB-ARBA"/>
</dbReference>
<feature type="compositionally biased region" description="Basic residues" evidence="2">
    <location>
        <begin position="384"/>
        <end position="402"/>
    </location>
</feature>
<dbReference type="FunFam" id="3.30.420.40:FF:000058">
    <property type="entry name" value="Putative actin-related protein 5"/>
    <property type="match status" value="1"/>
</dbReference>
<proteinExistence type="inferred from homology"/>
<sequence length="685" mass="80344">MTIFKYKEYESPPEDQVYTDYQSKHLTSPIIIDNGSYQLIFRSLVGKAKSTSNPIVGNSLKESDLSRLSIKSPFDNNILVHPPSQESIFDYIFYKLGIDKNIENPIVLTEPPSNPSYCRKYTSELLFECYNVPSVVYGIDSLFSFYNNRELFKNNGKEALIIGSGHNTTHVYNVQNYKVQHYQTKRINVGGATGTDYLKKTLQLKYPNHKSYLSSLNYINQLKEQHCCFTKESFTEQLTHYQSSGPEQQQQQSDIIQLPFEEIDYEKLEEERQRKIQQRKEFGIKLKEMAEIKRKEKKQVQEDRLALLNSILEVKKSNNVQEFESLLRKESIGNERELVEEMDELNFKLFGTKKETVAKTEKEEFPLLFIADTELNADQLKEKRKQKQLKNLKDGKKAHKRKRDEEKEREEAQSKYEEECFIKDPEQYIKDLYQRRKKVLDKRDARIKLKTSKQQMVRRESRLRTITPTERLDREEELDVEEEEENRCLNQFEKLLNKFDPGWNSSNNIDLDDSNINNNNNITNSNSSNNNNNNNNYETKEDYQIVFGVERIKIPEILYQPKAIIGLDQMGLIETISSTILSQLPLDVRSLVSQNVFLTGGNVNTKYFKERIEYEIRQLNEPGTLLNIITSKQGNSSLDAWYGARKWTLDNMNQWSNVSISRQDYQEKGYDYITKHFASNLSIFD</sequence>
<dbReference type="EMBL" id="AJWJ01001028">
    <property type="protein sequence ID" value="KAF2068371.1"/>
    <property type="molecule type" value="Genomic_DNA"/>
</dbReference>
<evidence type="ECO:0000256" key="1">
    <source>
        <dbReference type="RuleBase" id="RU000487"/>
    </source>
</evidence>
<dbReference type="Gene3D" id="3.90.640.10">
    <property type="entry name" value="Actin, Chain A, domain 4"/>
    <property type="match status" value="2"/>
</dbReference>
<evidence type="ECO:0000313" key="3">
    <source>
        <dbReference type="EMBL" id="KAF2068371.1"/>
    </source>
</evidence>
<dbReference type="Proteomes" id="UP000695562">
    <property type="component" value="Unassembled WGS sequence"/>
</dbReference>
<dbReference type="Gene3D" id="3.30.420.40">
    <property type="match status" value="4"/>
</dbReference>
<feature type="region of interest" description="Disordered" evidence="2">
    <location>
        <begin position="384"/>
        <end position="410"/>
    </location>
</feature>
<comment type="caution">
    <text evidence="3">The sequence shown here is derived from an EMBL/GenBank/DDBJ whole genome shotgun (WGS) entry which is preliminary data.</text>
</comment>